<dbReference type="InterPro" id="IPR006879">
    <property type="entry name" value="YdjC-like"/>
</dbReference>
<dbReference type="SUPFAM" id="SSF88713">
    <property type="entry name" value="Glycoside hydrolase/deacetylase"/>
    <property type="match status" value="1"/>
</dbReference>
<dbReference type="RefSeq" id="WP_037024334.1">
    <property type="nucleotide sequence ID" value="NZ_CCSF01000001.1"/>
</dbReference>
<organism evidence="6 7">
    <name type="scientific">Pseudomonas saudiphocaensis</name>
    <dbReference type="NCBI Taxonomy" id="1499686"/>
    <lineage>
        <taxon>Bacteria</taxon>
        <taxon>Pseudomonadati</taxon>
        <taxon>Pseudomonadota</taxon>
        <taxon>Gammaproteobacteria</taxon>
        <taxon>Pseudomonadales</taxon>
        <taxon>Pseudomonadaceae</taxon>
        <taxon>Pseudomonas</taxon>
    </lineage>
</organism>
<dbReference type="PANTHER" id="PTHR31609">
    <property type="entry name" value="YDJC DEACETYLASE FAMILY MEMBER"/>
    <property type="match status" value="1"/>
</dbReference>
<evidence type="ECO:0000256" key="1">
    <source>
        <dbReference type="ARBA" id="ARBA00001946"/>
    </source>
</evidence>
<dbReference type="GO" id="GO:0046872">
    <property type="term" value="F:metal ion binding"/>
    <property type="evidence" value="ECO:0007669"/>
    <property type="project" value="UniProtKB-KW"/>
</dbReference>
<comment type="cofactor">
    <cofactor evidence="1">
        <name>Mg(2+)</name>
        <dbReference type="ChEBI" id="CHEBI:18420"/>
    </cofactor>
</comment>
<dbReference type="Gene3D" id="3.20.20.370">
    <property type="entry name" value="Glycoside hydrolase/deacetylase"/>
    <property type="match status" value="1"/>
</dbReference>
<keyword evidence="3" id="KW-0378">Hydrolase</keyword>
<evidence type="ECO:0000256" key="4">
    <source>
        <dbReference type="ARBA" id="ARBA00022842"/>
    </source>
</evidence>
<dbReference type="Pfam" id="PF04794">
    <property type="entry name" value="YdjC"/>
    <property type="match status" value="1"/>
</dbReference>
<keyword evidence="5" id="KW-0119">Carbohydrate metabolism</keyword>
<evidence type="ECO:0000313" key="7">
    <source>
        <dbReference type="Proteomes" id="UP000053902"/>
    </source>
</evidence>
<dbReference type="EMBL" id="CCSF01000001">
    <property type="protein sequence ID" value="CDZ94919.1"/>
    <property type="molecule type" value="Genomic_DNA"/>
</dbReference>
<dbReference type="GO" id="GO:0016787">
    <property type="term" value="F:hydrolase activity"/>
    <property type="evidence" value="ECO:0007669"/>
    <property type="project" value="UniProtKB-KW"/>
</dbReference>
<keyword evidence="4" id="KW-0460">Magnesium</keyword>
<dbReference type="AlphaFoldDB" id="A0A078LUT1"/>
<name>A0A078LUT1_9PSED</name>
<accession>A0A078LUT1</accession>
<reference evidence="6 7" key="1">
    <citation type="submission" date="2014-07" db="EMBL/GenBank/DDBJ databases">
        <authorList>
            <person name="Urmite Genomes Urmite Genomes"/>
        </authorList>
    </citation>
    <scope>NUCLEOTIDE SEQUENCE [LARGE SCALE GENOMIC DNA]</scope>
    <source>
        <strain evidence="6 7">20_BN</strain>
    </source>
</reference>
<evidence type="ECO:0000313" key="6">
    <source>
        <dbReference type="EMBL" id="CDZ94919.1"/>
    </source>
</evidence>
<proteinExistence type="predicted"/>
<dbReference type="OrthoDB" id="9774177at2"/>
<dbReference type="PANTHER" id="PTHR31609:SF1">
    <property type="entry name" value="CARBOHYDRATE DEACETYLASE"/>
    <property type="match status" value="1"/>
</dbReference>
<sequence length="251" mass="28006">MPSRVIINADDFGLSTSNNQVIVAAFCQGLISSATLMANTPAFDEACQLIHAHKLHGRIGLHVNLTHGQPLTQPIQRLRQFCSPTGEFDLSLAQHSFWLSSQARDAVRQEIQAQWQRCLDKSVRPSHLDSHQHVHNLWPVGAELARFAAEQGIPLRPARNLGHNISLPKRVFKHLLNRRLRQLAGRMPDYACTPYDLTTTELPGEGTLEVIAHPTLQADGYGDEYLATGVRLDELLKRSFTGVPRIAYSEL</sequence>
<keyword evidence="2" id="KW-0479">Metal-binding</keyword>
<dbReference type="Proteomes" id="UP000053902">
    <property type="component" value="Unassembled WGS sequence"/>
</dbReference>
<gene>
    <name evidence="6" type="ORF">BN1079_02249</name>
</gene>
<dbReference type="InterPro" id="IPR011330">
    <property type="entry name" value="Glyco_hydro/deAcase_b/a-brl"/>
</dbReference>
<keyword evidence="7" id="KW-1185">Reference proteome</keyword>
<evidence type="ECO:0000256" key="3">
    <source>
        <dbReference type="ARBA" id="ARBA00022801"/>
    </source>
</evidence>
<dbReference type="GO" id="GO:0019213">
    <property type="term" value="F:deacetylase activity"/>
    <property type="evidence" value="ECO:0007669"/>
    <property type="project" value="TreeGrafter"/>
</dbReference>
<protein>
    <submittedName>
        <fullName evidence="6">YdjC-like protein</fullName>
    </submittedName>
</protein>
<dbReference type="STRING" id="1499686.BN1079_02249"/>
<dbReference type="HOGENOM" id="CLU_064244_4_0_6"/>
<dbReference type="eggNOG" id="COG3394">
    <property type="taxonomic scope" value="Bacteria"/>
</dbReference>
<evidence type="ECO:0000256" key="2">
    <source>
        <dbReference type="ARBA" id="ARBA00022723"/>
    </source>
</evidence>
<evidence type="ECO:0000256" key="5">
    <source>
        <dbReference type="ARBA" id="ARBA00023277"/>
    </source>
</evidence>
<dbReference type="GO" id="GO:0005975">
    <property type="term" value="P:carbohydrate metabolic process"/>
    <property type="evidence" value="ECO:0007669"/>
    <property type="project" value="InterPro"/>
</dbReference>